<gene>
    <name evidence="1" type="ORF">GRX66_13165</name>
</gene>
<evidence type="ECO:0000313" key="1">
    <source>
        <dbReference type="EMBL" id="MXR21509.1"/>
    </source>
</evidence>
<organism evidence="1 2">
    <name type="scientific">Halobacterium bonnevillei</name>
    <dbReference type="NCBI Taxonomy" id="2692200"/>
    <lineage>
        <taxon>Archaea</taxon>
        <taxon>Methanobacteriati</taxon>
        <taxon>Methanobacteriota</taxon>
        <taxon>Stenosarchaea group</taxon>
        <taxon>Halobacteria</taxon>
        <taxon>Halobacteriales</taxon>
        <taxon>Halobacteriaceae</taxon>
        <taxon>Halobacterium</taxon>
    </lineage>
</organism>
<name>A0A6B0SVI0_9EURY</name>
<protein>
    <submittedName>
        <fullName evidence="1">Uncharacterized protein</fullName>
    </submittedName>
</protein>
<reference evidence="1 2" key="1">
    <citation type="submission" date="2019-12" db="EMBL/GenBank/DDBJ databases">
        <title>Isolation and characterization of three novel carbon monoxide-oxidizing members of Halobacteria from salione crusts and soils.</title>
        <authorList>
            <person name="Myers M.R."/>
            <person name="King G.M."/>
        </authorList>
    </citation>
    <scope>NUCLEOTIDE SEQUENCE [LARGE SCALE GENOMIC DNA]</scope>
    <source>
        <strain evidence="1 2">PCN9</strain>
    </source>
</reference>
<keyword evidence="2" id="KW-1185">Reference proteome</keyword>
<dbReference type="RefSeq" id="WP_159526976.1">
    <property type="nucleotide sequence ID" value="NZ_WUUU01000120.1"/>
</dbReference>
<dbReference type="AlphaFoldDB" id="A0A6B0SVI0"/>
<proteinExistence type="predicted"/>
<dbReference type="EMBL" id="WUUU01000120">
    <property type="protein sequence ID" value="MXR21509.1"/>
    <property type="molecule type" value="Genomic_DNA"/>
</dbReference>
<dbReference type="Pfam" id="PF24430">
    <property type="entry name" value="DUF7553"/>
    <property type="match status" value="1"/>
</dbReference>
<comment type="caution">
    <text evidence="1">The sequence shown here is derived from an EMBL/GenBank/DDBJ whole genome shotgun (WGS) entry which is preliminary data.</text>
</comment>
<sequence length="91" mass="9836">MVREDLRAASDHLRAAAVAATDPSLEERLYDQSDQLAELATADSGPDHGRLARITHALDELADAVDEDDAESNIADARNSVESYRETVEGV</sequence>
<evidence type="ECO:0000313" key="2">
    <source>
        <dbReference type="Proteomes" id="UP000471521"/>
    </source>
</evidence>
<accession>A0A6B0SVI0</accession>
<dbReference type="Proteomes" id="UP000471521">
    <property type="component" value="Unassembled WGS sequence"/>
</dbReference>
<dbReference type="OrthoDB" id="197463at2157"/>
<dbReference type="InterPro" id="IPR055975">
    <property type="entry name" value="DUF7553"/>
</dbReference>